<name>A0A8H7V8G8_9FUNG</name>
<dbReference type="SUPFAM" id="SSF52047">
    <property type="entry name" value="RNI-like"/>
    <property type="match status" value="1"/>
</dbReference>
<sequence length="615" mass="72303">MVAFEYLPNEIWELIFFYAEEYIRMGRVMFVNKSWYNLYLSIVYKALFICLSSAGSKYHSILNSPFRPGQWTASITFLSFKSERKNTNIQFFKAETEHTTNVTQSNLYRLMMCTPHVEEVKFDSIGTLDERDWAFFYKVLKTADVWKLRYLQDDWDLCRVNPNINLPVVYSIYLKCAQHLQRSLASIRLIENYFPMDMDVSILHDFVALSYLYIPQGFLKHVNDLDTILQQNPQLEELDVNFLNTRFDSDHPNGRAILNGVYPSIKVLTLHDYVFQTDNQVCIFYNNFTGLRKLQITCAQNKLCLKPETAENFFIMLASLLNFHIRFSGNAIDISDFINGSCRQEIHAFVHGKSYVNDDIITICKTKLILKAMVKYEFRPDYSTARHILSRLGPCVQQFELVYLEKEIIQEILEALFSTQHRNINALVFHGLKFKKFTKADLFYTSYIPSITFHDCKFSRQSLQVLSTRFTKLDTVHFKGCHFDKYFDYPWVNIIMPLTDIHTLCISYHLPFSPTASENMNELRWHNDGYEMIENPRTFPLVSITLTEEDITRYYYTRDEEDPVVVETSETQFHLLAKMVPTRAFFKVIKISVKSIRILSLKLSSERSKDIQMVF</sequence>
<dbReference type="Proteomes" id="UP000603453">
    <property type="component" value="Unassembled WGS sequence"/>
</dbReference>
<proteinExistence type="predicted"/>
<gene>
    <name evidence="1" type="ORF">INT47_008279</name>
</gene>
<dbReference type="EMBL" id="JAEPRD010000015">
    <property type="protein sequence ID" value="KAG2209437.1"/>
    <property type="molecule type" value="Genomic_DNA"/>
</dbReference>
<dbReference type="Gene3D" id="3.80.10.10">
    <property type="entry name" value="Ribonuclease Inhibitor"/>
    <property type="match status" value="1"/>
</dbReference>
<organism evidence="1 2">
    <name type="scientific">Mucor saturninus</name>
    <dbReference type="NCBI Taxonomy" id="64648"/>
    <lineage>
        <taxon>Eukaryota</taxon>
        <taxon>Fungi</taxon>
        <taxon>Fungi incertae sedis</taxon>
        <taxon>Mucoromycota</taxon>
        <taxon>Mucoromycotina</taxon>
        <taxon>Mucoromycetes</taxon>
        <taxon>Mucorales</taxon>
        <taxon>Mucorineae</taxon>
        <taxon>Mucoraceae</taxon>
        <taxon>Mucor</taxon>
    </lineage>
</organism>
<accession>A0A8H7V8G8</accession>
<protein>
    <submittedName>
        <fullName evidence="1">Uncharacterized protein</fullName>
    </submittedName>
</protein>
<dbReference type="InterPro" id="IPR032675">
    <property type="entry name" value="LRR_dom_sf"/>
</dbReference>
<keyword evidence="2" id="KW-1185">Reference proteome</keyword>
<comment type="caution">
    <text evidence="1">The sequence shown here is derived from an EMBL/GenBank/DDBJ whole genome shotgun (WGS) entry which is preliminary data.</text>
</comment>
<reference evidence="1" key="1">
    <citation type="submission" date="2020-12" db="EMBL/GenBank/DDBJ databases">
        <title>Metabolic potential, ecology and presence of endohyphal bacteria is reflected in genomic diversity of Mucoromycotina.</title>
        <authorList>
            <person name="Muszewska A."/>
            <person name="Okrasinska A."/>
            <person name="Steczkiewicz K."/>
            <person name="Drgas O."/>
            <person name="Orlowska M."/>
            <person name="Perlinska-Lenart U."/>
            <person name="Aleksandrzak-Piekarczyk T."/>
            <person name="Szatraj K."/>
            <person name="Zielenkiewicz U."/>
            <person name="Pilsyk S."/>
            <person name="Malc E."/>
            <person name="Mieczkowski P."/>
            <person name="Kruszewska J.S."/>
            <person name="Biernat P."/>
            <person name="Pawlowska J."/>
        </authorList>
    </citation>
    <scope>NUCLEOTIDE SEQUENCE</scope>
    <source>
        <strain evidence="1">WA0000017839</strain>
    </source>
</reference>
<dbReference type="OrthoDB" id="2255984at2759"/>
<evidence type="ECO:0000313" key="1">
    <source>
        <dbReference type="EMBL" id="KAG2209437.1"/>
    </source>
</evidence>
<evidence type="ECO:0000313" key="2">
    <source>
        <dbReference type="Proteomes" id="UP000603453"/>
    </source>
</evidence>
<dbReference type="AlphaFoldDB" id="A0A8H7V8G8"/>